<name>A0A4C1YN31_EUMVA</name>
<protein>
    <submittedName>
        <fullName evidence="2">Uncharacterized protein</fullName>
    </submittedName>
</protein>
<evidence type="ECO:0000256" key="1">
    <source>
        <dbReference type="SAM" id="MobiDB-lite"/>
    </source>
</evidence>
<feature type="region of interest" description="Disordered" evidence="1">
    <location>
        <begin position="1"/>
        <end position="52"/>
    </location>
</feature>
<dbReference type="Proteomes" id="UP000299102">
    <property type="component" value="Unassembled WGS sequence"/>
</dbReference>
<sequence length="146" mass="15905">MIKDQIRNSTGSRIESGNEIGIDSKIDQYKNEGTHSTYAGEAGNRNISPPSKSSILQKLKRTKVVSTIGLKARPFSCPSRDVELSPADARVLEAQPDRYVCCWNRALEAQRELIGSKPKVIALLGLAILAPESLRLGTDSAALFTH</sequence>
<keyword evidence="3" id="KW-1185">Reference proteome</keyword>
<evidence type="ECO:0000313" key="2">
    <source>
        <dbReference type="EMBL" id="GBP76049.1"/>
    </source>
</evidence>
<reference evidence="2 3" key="1">
    <citation type="journal article" date="2019" name="Commun. Biol.">
        <title>The bagworm genome reveals a unique fibroin gene that provides high tensile strength.</title>
        <authorList>
            <person name="Kono N."/>
            <person name="Nakamura H."/>
            <person name="Ohtoshi R."/>
            <person name="Tomita M."/>
            <person name="Numata K."/>
            <person name="Arakawa K."/>
        </authorList>
    </citation>
    <scope>NUCLEOTIDE SEQUENCE [LARGE SCALE GENOMIC DNA]</scope>
</reference>
<dbReference type="AlphaFoldDB" id="A0A4C1YN31"/>
<accession>A0A4C1YN31</accession>
<evidence type="ECO:0000313" key="3">
    <source>
        <dbReference type="Proteomes" id="UP000299102"/>
    </source>
</evidence>
<feature type="compositionally biased region" description="Basic and acidic residues" evidence="1">
    <location>
        <begin position="22"/>
        <end position="33"/>
    </location>
</feature>
<organism evidence="2 3">
    <name type="scientific">Eumeta variegata</name>
    <name type="common">Bagworm moth</name>
    <name type="synonym">Eumeta japonica</name>
    <dbReference type="NCBI Taxonomy" id="151549"/>
    <lineage>
        <taxon>Eukaryota</taxon>
        <taxon>Metazoa</taxon>
        <taxon>Ecdysozoa</taxon>
        <taxon>Arthropoda</taxon>
        <taxon>Hexapoda</taxon>
        <taxon>Insecta</taxon>
        <taxon>Pterygota</taxon>
        <taxon>Neoptera</taxon>
        <taxon>Endopterygota</taxon>
        <taxon>Lepidoptera</taxon>
        <taxon>Glossata</taxon>
        <taxon>Ditrysia</taxon>
        <taxon>Tineoidea</taxon>
        <taxon>Psychidae</taxon>
        <taxon>Oiketicinae</taxon>
        <taxon>Eumeta</taxon>
    </lineage>
</organism>
<comment type="caution">
    <text evidence="2">The sequence shown here is derived from an EMBL/GenBank/DDBJ whole genome shotgun (WGS) entry which is preliminary data.</text>
</comment>
<proteinExistence type="predicted"/>
<dbReference type="EMBL" id="BGZK01001273">
    <property type="protein sequence ID" value="GBP76049.1"/>
    <property type="molecule type" value="Genomic_DNA"/>
</dbReference>
<gene>
    <name evidence="2" type="ORF">EVAR_33357_1</name>
</gene>